<dbReference type="EMBL" id="BK015561">
    <property type="protein sequence ID" value="DAE12971.1"/>
    <property type="molecule type" value="Genomic_DNA"/>
</dbReference>
<evidence type="ECO:0000313" key="1">
    <source>
        <dbReference type="EMBL" id="DAE12971.1"/>
    </source>
</evidence>
<sequence length="49" mass="5897">MRWHFKISESILTSEIKYIIITSSHKSMFSHTLICFSIFKTERRKTYGL</sequence>
<organism evidence="1">
    <name type="scientific">Myoviridae sp. ct2DO6</name>
    <dbReference type="NCBI Taxonomy" id="2825020"/>
    <lineage>
        <taxon>Viruses</taxon>
        <taxon>Duplodnaviria</taxon>
        <taxon>Heunggongvirae</taxon>
        <taxon>Uroviricota</taxon>
        <taxon>Caudoviricetes</taxon>
    </lineage>
</organism>
<name>A0A8S5Q2K4_9CAUD</name>
<reference evidence="1" key="1">
    <citation type="journal article" date="2021" name="Proc. Natl. Acad. Sci. U.S.A.">
        <title>A Catalog of Tens of Thousands of Viruses from Human Metagenomes Reveals Hidden Associations with Chronic Diseases.</title>
        <authorList>
            <person name="Tisza M.J."/>
            <person name="Buck C.B."/>
        </authorList>
    </citation>
    <scope>NUCLEOTIDE SEQUENCE</scope>
    <source>
        <strain evidence="1">Ct2DO6</strain>
    </source>
</reference>
<accession>A0A8S5Q2K4</accession>
<proteinExistence type="predicted"/>
<protein>
    <submittedName>
        <fullName evidence="1">Uncharacterized protein</fullName>
    </submittedName>
</protein>